<organism evidence="1 2">
    <name type="scientific">Gracilibacillus boraciitolerans JCM 21714</name>
    <dbReference type="NCBI Taxonomy" id="1298598"/>
    <lineage>
        <taxon>Bacteria</taxon>
        <taxon>Bacillati</taxon>
        <taxon>Bacillota</taxon>
        <taxon>Bacilli</taxon>
        <taxon>Bacillales</taxon>
        <taxon>Bacillaceae</taxon>
        <taxon>Gracilibacillus</taxon>
    </lineage>
</organism>
<name>W4VIR9_9BACI</name>
<gene>
    <name evidence="1" type="ORF">JCM21714_1664</name>
</gene>
<evidence type="ECO:0000313" key="2">
    <source>
        <dbReference type="Proteomes" id="UP000019102"/>
    </source>
</evidence>
<accession>W4VIR9</accession>
<dbReference type="EMBL" id="BAVS01000006">
    <property type="protein sequence ID" value="GAE92654.1"/>
    <property type="molecule type" value="Genomic_DNA"/>
</dbReference>
<proteinExistence type="predicted"/>
<reference evidence="1 2" key="1">
    <citation type="journal article" date="2014" name="Genome Announc.">
        <title>Draft Genome Sequence of the Boron-Tolerant and Moderately Halotolerant Bacterium Gracilibacillus boraciitolerans JCM 21714T.</title>
        <authorList>
            <person name="Ahmed I."/>
            <person name="Oshima K."/>
            <person name="Suda W."/>
            <person name="Kitamura K."/>
            <person name="Iida T."/>
            <person name="Ohmori Y."/>
            <person name="Fujiwara T."/>
            <person name="Hattori M."/>
            <person name="Ohkuma M."/>
        </authorList>
    </citation>
    <scope>NUCLEOTIDE SEQUENCE [LARGE SCALE GENOMIC DNA]</scope>
    <source>
        <strain evidence="1 2">JCM 21714</strain>
    </source>
</reference>
<dbReference type="Proteomes" id="UP000019102">
    <property type="component" value="Unassembled WGS sequence"/>
</dbReference>
<dbReference type="AlphaFoldDB" id="W4VIR9"/>
<protein>
    <recommendedName>
        <fullName evidence="3">Glutamyl-tRNA reductase</fullName>
    </recommendedName>
</protein>
<evidence type="ECO:0000313" key="1">
    <source>
        <dbReference type="EMBL" id="GAE92654.1"/>
    </source>
</evidence>
<dbReference type="STRING" id="1298598.JCM21714_1664"/>
<evidence type="ECO:0008006" key="3">
    <source>
        <dbReference type="Google" id="ProtNLM"/>
    </source>
</evidence>
<comment type="caution">
    <text evidence="1">The sequence shown here is derived from an EMBL/GenBank/DDBJ whole genome shotgun (WGS) entry which is preliminary data.</text>
</comment>
<keyword evidence="2" id="KW-1185">Reference proteome</keyword>
<sequence length="67" mass="7888">MLKKPILQAKELSGQENADEALQLFMRIFDIKDRVKEESNKEKHNKVITLEQNKEKILQQLKNVSTH</sequence>